<dbReference type="Proteomes" id="UP000324927">
    <property type="component" value="Unassembled WGS sequence"/>
</dbReference>
<dbReference type="OrthoDB" id="7307658at2"/>
<evidence type="ECO:0000313" key="2">
    <source>
        <dbReference type="Proteomes" id="UP000324927"/>
    </source>
</evidence>
<accession>A0A5A9GTW3</accession>
<dbReference type="RefSeq" id="WP_149230750.1">
    <property type="nucleotide sequence ID" value="NZ_JALJXJ010000001.1"/>
</dbReference>
<sequence>MVGNPFPGGCDILLALRSNGATSGAGTKARHAVFHPTYTSRADSLTEGAAEQLLAHTVTGARLCEWVLVYKPLKYSDGRHSVSRAWLGLQRIICKSDCETWQCNTESVLEIGIISVEYKYIGMGVSFYGLGSAGSNPVALTSTGRIFLFLDHRVPPRHPVAGP</sequence>
<dbReference type="AlphaFoldDB" id="A0A5A9GTW3"/>
<reference evidence="1 2" key="1">
    <citation type="submission" date="2019-08" db="EMBL/GenBank/DDBJ databases">
        <authorList>
            <person name="Grouzdev D."/>
            <person name="Tikhonova E."/>
            <person name="Kravchenko I."/>
        </authorList>
    </citation>
    <scope>NUCLEOTIDE SEQUENCE [LARGE SCALE GENOMIC DNA]</scope>
    <source>
        <strain evidence="1 2">59b</strain>
    </source>
</reference>
<evidence type="ECO:0000313" key="1">
    <source>
        <dbReference type="EMBL" id="KAA0597222.1"/>
    </source>
</evidence>
<dbReference type="EMBL" id="VTTN01000002">
    <property type="protein sequence ID" value="KAA0597222.1"/>
    <property type="molecule type" value="Genomic_DNA"/>
</dbReference>
<organism evidence="1 2">
    <name type="scientific">Azospirillum lipoferum</name>
    <dbReference type="NCBI Taxonomy" id="193"/>
    <lineage>
        <taxon>Bacteria</taxon>
        <taxon>Pseudomonadati</taxon>
        <taxon>Pseudomonadota</taxon>
        <taxon>Alphaproteobacteria</taxon>
        <taxon>Rhodospirillales</taxon>
        <taxon>Azospirillaceae</taxon>
        <taxon>Azospirillum</taxon>
    </lineage>
</organism>
<protein>
    <submittedName>
        <fullName evidence="1">Uncharacterized protein</fullName>
    </submittedName>
</protein>
<keyword evidence="2" id="KW-1185">Reference proteome</keyword>
<gene>
    <name evidence="1" type="ORF">FZ942_09020</name>
</gene>
<name>A0A5A9GTW3_AZOLI</name>
<proteinExistence type="predicted"/>
<comment type="caution">
    <text evidence="1">The sequence shown here is derived from an EMBL/GenBank/DDBJ whole genome shotgun (WGS) entry which is preliminary data.</text>
</comment>